<name>A0ABV1EGZ7_9FIRM</name>
<dbReference type="Gene3D" id="3.40.720.10">
    <property type="entry name" value="Alkaline Phosphatase, subunit A"/>
    <property type="match status" value="1"/>
</dbReference>
<feature type="transmembrane region" description="Helical" evidence="1">
    <location>
        <begin position="81"/>
        <end position="101"/>
    </location>
</feature>
<feature type="transmembrane region" description="Helical" evidence="1">
    <location>
        <begin position="270"/>
        <end position="288"/>
    </location>
</feature>
<dbReference type="InterPro" id="IPR017850">
    <property type="entry name" value="Alkaline_phosphatase_core_sf"/>
</dbReference>
<sequence>MSSFMFWGMLILLYLPNGEWGISGGFFIMSYLVNAFFMVMKKLRESIWEMHMLQNIAGFFAFIICMIVARSDDFQYFSNWLFALLLIIWLVLLCLFTFGAVDKNPGMLYWLFTETAENRKVQVVRYKRIIKRFFNIFLSLFLLMFWVFIENTLEFYYTNRKTLEFNLSDFWGSMIVQSFFLSVIISVLVSLLKTNVTKIISCCLWGLAVASYIQVMIFDRDLGITDAYAIKWSDYSGKMIMTGIVWGICIVVPVILFAKFKNKFFSILKYVAVCLLCIQISATVYLVIKSGGYRNTSEAEITNYYVSGKNEYTVSEEKNIFVFVLDTYSNDFIDEMTEQYPDALEPLHDFTYYDNYDSKYDGTALAMNYLLTGQEFDNTIPCREYSKEAFHSEKAVEFYNTLKEQQYSCNIYTDKATVSFLNAKNLYEYYDNVQENADGEILVDYHAVRKNIIKGAMYKVLPLALKRFSLVVTSDFDGAVSSSGGGEDSPDLDDDFYLKLQTQGLEYNSSSGTFAIYHFSGMHDYGDGKGKNLPEAAYDNLNDVYVFLDELKNMGVYDNSTIIITADHGKIMTVDGIQPIFFIKEPYKKNDRLAVCSSPVSAEEFMPTIMKLITGESKDKTIYDYEADENRSRSVYIRQYKENISDLLKNDSANYACLYKYTYQGDKDELRKYAGAKPKQKIPLIDFWY</sequence>
<evidence type="ECO:0000313" key="3">
    <source>
        <dbReference type="Proteomes" id="UP001482186"/>
    </source>
</evidence>
<dbReference type="Proteomes" id="UP001482186">
    <property type="component" value="Unassembled WGS sequence"/>
</dbReference>
<organism evidence="2 3">
    <name type="scientific">Coprococcus ammoniilyticus</name>
    <dbReference type="NCBI Taxonomy" id="2981785"/>
    <lineage>
        <taxon>Bacteria</taxon>
        <taxon>Bacillati</taxon>
        <taxon>Bacillota</taxon>
        <taxon>Clostridia</taxon>
        <taxon>Lachnospirales</taxon>
        <taxon>Lachnospiraceae</taxon>
        <taxon>Coprococcus</taxon>
    </lineage>
</organism>
<dbReference type="EMBL" id="JBBNFM010000004">
    <property type="protein sequence ID" value="MEQ2453853.1"/>
    <property type="molecule type" value="Genomic_DNA"/>
</dbReference>
<dbReference type="RefSeq" id="WP_147340891.1">
    <property type="nucleotide sequence ID" value="NZ_JBBNFM010000004.1"/>
</dbReference>
<evidence type="ECO:0000313" key="2">
    <source>
        <dbReference type="EMBL" id="MEQ2453853.1"/>
    </source>
</evidence>
<accession>A0ABV1EGZ7</accession>
<keyword evidence="1" id="KW-0812">Transmembrane</keyword>
<evidence type="ECO:0008006" key="4">
    <source>
        <dbReference type="Google" id="ProtNLM"/>
    </source>
</evidence>
<protein>
    <recommendedName>
        <fullName evidence="4">Sulfatase N-terminal domain-containing protein</fullName>
    </recommendedName>
</protein>
<feature type="transmembrane region" description="Helical" evidence="1">
    <location>
        <begin position="52"/>
        <end position="69"/>
    </location>
</feature>
<feature type="transmembrane region" description="Helical" evidence="1">
    <location>
        <begin position="20"/>
        <end position="40"/>
    </location>
</feature>
<keyword evidence="1" id="KW-1133">Transmembrane helix</keyword>
<reference evidence="2 3" key="1">
    <citation type="submission" date="2024-04" db="EMBL/GenBank/DDBJ databases">
        <title>Human intestinal bacterial collection.</title>
        <authorList>
            <person name="Pauvert C."/>
            <person name="Hitch T.C.A."/>
            <person name="Clavel T."/>
        </authorList>
    </citation>
    <scope>NUCLEOTIDE SEQUENCE [LARGE SCALE GENOMIC DNA]</scope>
    <source>
        <strain evidence="2 3">CLA-AA-H141</strain>
    </source>
</reference>
<comment type="caution">
    <text evidence="2">The sequence shown here is derived from an EMBL/GenBank/DDBJ whole genome shotgun (WGS) entry which is preliminary data.</text>
</comment>
<proteinExistence type="predicted"/>
<feature type="transmembrane region" description="Helical" evidence="1">
    <location>
        <begin position="129"/>
        <end position="149"/>
    </location>
</feature>
<feature type="transmembrane region" description="Helical" evidence="1">
    <location>
        <begin position="199"/>
        <end position="218"/>
    </location>
</feature>
<keyword evidence="3" id="KW-1185">Reference proteome</keyword>
<keyword evidence="1" id="KW-0472">Membrane</keyword>
<evidence type="ECO:0000256" key="1">
    <source>
        <dbReference type="SAM" id="Phobius"/>
    </source>
</evidence>
<feature type="transmembrane region" description="Helical" evidence="1">
    <location>
        <begin position="169"/>
        <end position="192"/>
    </location>
</feature>
<dbReference type="SUPFAM" id="SSF53649">
    <property type="entry name" value="Alkaline phosphatase-like"/>
    <property type="match status" value="1"/>
</dbReference>
<feature type="transmembrane region" description="Helical" evidence="1">
    <location>
        <begin position="238"/>
        <end position="258"/>
    </location>
</feature>
<gene>
    <name evidence="2" type="ORF">AAAT04_07305</name>
</gene>